<keyword evidence="4" id="KW-0812">Transmembrane</keyword>
<dbReference type="InterPro" id="IPR008207">
    <property type="entry name" value="Sig_transdc_His_kin_Hpt_dom"/>
</dbReference>
<dbReference type="Gene3D" id="1.20.120.160">
    <property type="entry name" value="HPT domain"/>
    <property type="match status" value="1"/>
</dbReference>
<evidence type="ECO:0000259" key="14">
    <source>
        <dbReference type="PROSITE" id="PS50894"/>
    </source>
</evidence>
<dbReference type="PANTHER" id="PTHR45339:SF1">
    <property type="entry name" value="HYBRID SIGNAL TRANSDUCTION HISTIDINE KINASE J"/>
    <property type="match status" value="1"/>
</dbReference>
<keyword evidence="8" id="KW-0902">Two-component regulatory system</keyword>
<evidence type="ECO:0000256" key="8">
    <source>
        <dbReference type="ARBA" id="ARBA00023012"/>
    </source>
</evidence>
<dbReference type="SUPFAM" id="SSF52172">
    <property type="entry name" value="CheY-like"/>
    <property type="match status" value="2"/>
</dbReference>
<dbReference type="PATRIC" id="fig|1263870.3.peg.389"/>
<dbReference type="CDD" id="cd17546">
    <property type="entry name" value="REC_hyHK_CKI1_RcsC-like"/>
    <property type="match status" value="2"/>
</dbReference>
<dbReference type="Gene3D" id="3.40.50.2300">
    <property type="match status" value="2"/>
</dbReference>
<keyword evidence="5" id="KW-0547">Nucleotide-binding</keyword>
<reference evidence="15 16" key="1">
    <citation type="journal article" date="2013" name="Mar. Genomics">
        <title>Expression of sulfatases in Rhodopirellula baltica and the diversity of sulfatases in the genus Rhodopirellula.</title>
        <authorList>
            <person name="Wegner C.E."/>
            <person name="Richter-Heitmann T."/>
            <person name="Klindworth A."/>
            <person name="Klockow C."/>
            <person name="Richter M."/>
            <person name="Achstetter T."/>
            <person name="Glockner F.O."/>
            <person name="Harder J."/>
        </authorList>
    </citation>
    <scope>NUCLEOTIDE SEQUENCE [LARGE SCALE GENOMIC DNA]</scope>
    <source>
        <strain evidence="15 16">SM41</strain>
    </source>
</reference>
<dbReference type="SMART" id="SM00448">
    <property type="entry name" value="REC"/>
    <property type="match status" value="2"/>
</dbReference>
<proteinExistence type="predicted"/>
<evidence type="ECO:0000256" key="10">
    <source>
        <dbReference type="PROSITE-ProRule" id="PRU00110"/>
    </source>
</evidence>
<keyword evidence="3 11" id="KW-0597">Phosphoprotein</keyword>
<organism evidence="15 16">
    <name type="scientific">Rhodopirellula sallentina SM41</name>
    <dbReference type="NCBI Taxonomy" id="1263870"/>
    <lineage>
        <taxon>Bacteria</taxon>
        <taxon>Pseudomonadati</taxon>
        <taxon>Planctomycetota</taxon>
        <taxon>Planctomycetia</taxon>
        <taxon>Pirellulales</taxon>
        <taxon>Pirellulaceae</taxon>
        <taxon>Rhodopirellula</taxon>
    </lineage>
</organism>
<keyword evidence="6" id="KW-0067">ATP-binding</keyword>
<dbReference type="GO" id="GO:0004672">
    <property type="term" value="F:protein kinase activity"/>
    <property type="evidence" value="ECO:0007669"/>
    <property type="project" value="UniProtKB-ARBA"/>
</dbReference>
<evidence type="ECO:0000256" key="1">
    <source>
        <dbReference type="ARBA" id="ARBA00004651"/>
    </source>
</evidence>
<feature type="compositionally biased region" description="Basic and acidic residues" evidence="12">
    <location>
        <begin position="85"/>
        <end position="96"/>
    </location>
</feature>
<keyword evidence="16" id="KW-1185">Reference proteome</keyword>
<dbReference type="SUPFAM" id="SSF55874">
    <property type="entry name" value="ATPase domain of HSP90 chaperone/DNA topoisomerase II/histidine kinase"/>
    <property type="match status" value="1"/>
</dbReference>
<dbReference type="SMART" id="SM00073">
    <property type="entry name" value="HPT"/>
    <property type="match status" value="1"/>
</dbReference>
<keyword evidence="7" id="KW-1133">Transmembrane helix</keyword>
<dbReference type="InterPro" id="IPR001789">
    <property type="entry name" value="Sig_transdc_resp-reg_receiver"/>
</dbReference>
<feature type="modified residue" description="4-aspartylphosphate" evidence="11">
    <location>
        <position position="121"/>
    </location>
</feature>
<dbReference type="InterPro" id="IPR036641">
    <property type="entry name" value="HPT_dom_sf"/>
</dbReference>
<keyword evidence="2" id="KW-1003">Cell membrane</keyword>
<evidence type="ECO:0000256" key="5">
    <source>
        <dbReference type="ARBA" id="ARBA00022741"/>
    </source>
</evidence>
<keyword evidence="9" id="KW-0472">Membrane</keyword>
<evidence type="ECO:0000256" key="6">
    <source>
        <dbReference type="ARBA" id="ARBA00022840"/>
    </source>
</evidence>
<protein>
    <submittedName>
        <fullName evidence="15">Multi-sensor hybrid histidine kinase</fullName>
    </submittedName>
</protein>
<evidence type="ECO:0000259" key="13">
    <source>
        <dbReference type="PROSITE" id="PS50110"/>
    </source>
</evidence>
<comment type="caution">
    <text evidence="15">The sequence shown here is derived from an EMBL/GenBank/DDBJ whole genome shotgun (WGS) entry which is preliminary data.</text>
</comment>
<dbReference type="AlphaFoldDB" id="M5UA42"/>
<evidence type="ECO:0000256" key="9">
    <source>
        <dbReference type="ARBA" id="ARBA00023136"/>
    </source>
</evidence>
<keyword evidence="15" id="KW-0808">Transferase</keyword>
<evidence type="ECO:0000256" key="11">
    <source>
        <dbReference type="PROSITE-ProRule" id="PRU00169"/>
    </source>
</evidence>
<comment type="subcellular location">
    <subcellularLocation>
        <location evidence="1">Cell membrane</location>
        <topology evidence="1">Multi-pass membrane protein</topology>
    </subcellularLocation>
</comment>
<dbReference type="GO" id="GO:0000160">
    <property type="term" value="P:phosphorelay signal transduction system"/>
    <property type="evidence" value="ECO:0007669"/>
    <property type="project" value="InterPro"/>
</dbReference>
<feature type="domain" description="Response regulatory" evidence="13">
    <location>
        <begin position="211"/>
        <end position="329"/>
    </location>
</feature>
<dbReference type="PANTHER" id="PTHR45339">
    <property type="entry name" value="HYBRID SIGNAL TRANSDUCTION HISTIDINE KINASE J"/>
    <property type="match status" value="1"/>
</dbReference>
<dbReference type="CDD" id="cd00088">
    <property type="entry name" value="HPT"/>
    <property type="match status" value="1"/>
</dbReference>
<evidence type="ECO:0000256" key="4">
    <source>
        <dbReference type="ARBA" id="ARBA00022692"/>
    </source>
</evidence>
<feature type="modified residue" description="Phosphohistidine" evidence="10">
    <location>
        <position position="419"/>
    </location>
</feature>
<feature type="domain" description="HPt" evidence="14">
    <location>
        <begin position="380"/>
        <end position="473"/>
    </location>
</feature>
<evidence type="ECO:0000313" key="16">
    <source>
        <dbReference type="Proteomes" id="UP000011885"/>
    </source>
</evidence>
<dbReference type="Pfam" id="PF00072">
    <property type="entry name" value="Response_reg"/>
    <property type="match status" value="2"/>
</dbReference>
<dbReference type="GO" id="GO:0005524">
    <property type="term" value="F:ATP binding"/>
    <property type="evidence" value="ECO:0007669"/>
    <property type="project" value="UniProtKB-KW"/>
</dbReference>
<accession>M5UA42</accession>
<dbReference type="PROSITE" id="PS50110">
    <property type="entry name" value="RESPONSE_REGULATORY"/>
    <property type="match status" value="2"/>
</dbReference>
<dbReference type="GO" id="GO:0005886">
    <property type="term" value="C:plasma membrane"/>
    <property type="evidence" value="ECO:0007669"/>
    <property type="project" value="UniProtKB-SubCell"/>
</dbReference>
<dbReference type="EMBL" id="ANOH01000033">
    <property type="protein sequence ID" value="EMI58184.1"/>
    <property type="molecule type" value="Genomic_DNA"/>
</dbReference>
<dbReference type="Pfam" id="PF01627">
    <property type="entry name" value="Hpt"/>
    <property type="match status" value="1"/>
</dbReference>
<dbReference type="Proteomes" id="UP000011885">
    <property type="component" value="Unassembled WGS sequence"/>
</dbReference>
<feature type="modified residue" description="4-aspartylphosphate" evidence="11">
    <location>
        <position position="260"/>
    </location>
</feature>
<dbReference type="PROSITE" id="PS50894">
    <property type="entry name" value="HPT"/>
    <property type="match status" value="1"/>
</dbReference>
<keyword evidence="15" id="KW-0418">Kinase</keyword>
<dbReference type="SUPFAM" id="SSF47226">
    <property type="entry name" value="Histidine-containing phosphotransfer domain, HPT domain"/>
    <property type="match status" value="1"/>
</dbReference>
<evidence type="ECO:0000313" key="15">
    <source>
        <dbReference type="EMBL" id="EMI58184.1"/>
    </source>
</evidence>
<evidence type="ECO:0000256" key="2">
    <source>
        <dbReference type="ARBA" id="ARBA00022475"/>
    </source>
</evidence>
<feature type="compositionally biased region" description="Polar residues" evidence="12">
    <location>
        <begin position="347"/>
        <end position="362"/>
    </location>
</feature>
<evidence type="ECO:0000256" key="3">
    <source>
        <dbReference type="ARBA" id="ARBA00022553"/>
    </source>
</evidence>
<feature type="region of interest" description="Disordered" evidence="12">
    <location>
        <begin position="85"/>
        <end position="110"/>
    </location>
</feature>
<feature type="domain" description="Response regulatory" evidence="13">
    <location>
        <begin position="44"/>
        <end position="188"/>
    </location>
</feature>
<dbReference type="InterPro" id="IPR036890">
    <property type="entry name" value="HATPase_C_sf"/>
</dbReference>
<gene>
    <name evidence="15" type="ORF">RSSM_00355</name>
</gene>
<evidence type="ECO:0000256" key="7">
    <source>
        <dbReference type="ARBA" id="ARBA00022989"/>
    </source>
</evidence>
<feature type="region of interest" description="Disordered" evidence="12">
    <location>
        <begin position="333"/>
        <end position="363"/>
    </location>
</feature>
<evidence type="ECO:0000256" key="12">
    <source>
        <dbReference type="SAM" id="MobiDB-lite"/>
    </source>
</evidence>
<sequence length="478" mass="52414">MGGRIWVESDLGVGTTFHFTVPLGISDPAPPPTPAELDGLLGMPVLVVDDNSTNRRIFYDLLTAWKLCPTCVDNGASALEELRRAAAQADGDRNGQPDDANVQTEPCPQPTQTPYQLVLLDCMMPQMDGFTVAESIRKDPALSSVDVIMVSSSAGGDDSRRCRELNIARYMTKPIVQSELLETILQVKHHQQAPRTRSENQDAIAATAPLNILLVEDSYINQRVAVGLLQRLGHHVETAENGQLAIDAWRNGNFDLILMDWQMPVMDGTEATAAIRAEEEQTGEHIPIIAMTAAAMKGDREMCLEAGMDDYISKPIDPKRIVEAFASLQKDAQYKPTKPAAIDDSENTAGQSVNSPESNQDAGSVWVDVESAREQMGGCDDSILRELAQALVSECQTKGEEMRVAIEEQNLEVAGRAAHTLKGAAALFEAKRLVDQLQEMENLTRKNNIAEVQRLYPRIVESNQQVIQQLESFIAVPK</sequence>
<name>M5UA42_9BACT</name>
<dbReference type="InterPro" id="IPR011006">
    <property type="entry name" value="CheY-like_superfamily"/>
</dbReference>